<evidence type="ECO:0000256" key="2">
    <source>
        <dbReference type="ARBA" id="ARBA00022679"/>
    </source>
</evidence>
<dbReference type="PANTHER" id="PTHR31623:SF110">
    <property type="entry name" value="VINORINE SYNTHASE-LIKE"/>
    <property type="match status" value="1"/>
</dbReference>
<keyword evidence="2" id="KW-0808">Transferase</keyword>
<reference evidence="4" key="1">
    <citation type="submission" date="2021-01" db="UniProtKB">
        <authorList>
            <consortium name="EnsemblPlants"/>
        </authorList>
    </citation>
    <scope>IDENTIFICATION</scope>
</reference>
<sequence>MEVKIVSEIWVRPSSPTPTHLRHYRLSLLDQIIPVPIMPFIFFYKHDELISLNQQLELLKNKLSETLSDFYVLAGKIMEDDLTVDCKDDGVHYVEALVDCEMREFLARPDLLQMNKLVPSGDMLKGTHVANIQINVFKCGSLAIGLCISHKIIDGAGVGIFMNAWAAAARRSVDYSNPKPNFNSTSVFPAENPWLREVAATAAPSLNPGNFITKRLVFTSPCIEKLREEAAAGGCQRPTRVQVVSALLWKSHMRAFCKRQELKNEEKGITSWSSKSLLNHAVNLRPRTRAELPITDRTVGNMVWFATAVTQHSLAPDLGFLSGKISEAIAKIDTDFIDRLSGEEAEVKPAVLESLKDSITSVSSRIGFTSWCKLGFYDVDFGWGKPIWIGGLAVKAEAFFNVVVLIETRDGMGIEAWVTTDEPELEVMVSDPEIVRFALVDPSPLHEFS</sequence>
<accession>A0A7N0UK53</accession>
<dbReference type="Gramene" id="Kaladp0071s0131.1.v1.1">
    <property type="protein sequence ID" value="Kaladp0071s0131.1.v1.1"/>
    <property type="gene ID" value="Kaladp0071s0131.v1.1"/>
</dbReference>
<evidence type="ECO:0000313" key="4">
    <source>
        <dbReference type="EnsemblPlants" id="Kaladp0071s0131.1.v1.1"/>
    </source>
</evidence>
<dbReference type="PANTHER" id="PTHR31623">
    <property type="entry name" value="F21J9.9"/>
    <property type="match status" value="1"/>
</dbReference>
<keyword evidence="3" id="KW-0012">Acyltransferase</keyword>
<evidence type="ECO:0000256" key="3">
    <source>
        <dbReference type="ARBA" id="ARBA00023315"/>
    </source>
</evidence>
<dbReference type="GO" id="GO:0016746">
    <property type="term" value="F:acyltransferase activity"/>
    <property type="evidence" value="ECO:0007669"/>
    <property type="project" value="UniProtKB-KW"/>
</dbReference>
<evidence type="ECO:0000313" key="5">
    <source>
        <dbReference type="Proteomes" id="UP000594263"/>
    </source>
</evidence>
<keyword evidence="5" id="KW-1185">Reference proteome</keyword>
<name>A0A7N0UK53_KALFE</name>
<dbReference type="Gene3D" id="3.30.559.10">
    <property type="entry name" value="Chloramphenicol acetyltransferase-like domain"/>
    <property type="match status" value="2"/>
</dbReference>
<organism evidence="4 5">
    <name type="scientific">Kalanchoe fedtschenkoi</name>
    <name type="common">Lavender scallops</name>
    <name type="synonym">South American air plant</name>
    <dbReference type="NCBI Taxonomy" id="63787"/>
    <lineage>
        <taxon>Eukaryota</taxon>
        <taxon>Viridiplantae</taxon>
        <taxon>Streptophyta</taxon>
        <taxon>Embryophyta</taxon>
        <taxon>Tracheophyta</taxon>
        <taxon>Spermatophyta</taxon>
        <taxon>Magnoliopsida</taxon>
        <taxon>eudicotyledons</taxon>
        <taxon>Gunneridae</taxon>
        <taxon>Pentapetalae</taxon>
        <taxon>Saxifragales</taxon>
        <taxon>Crassulaceae</taxon>
        <taxon>Kalanchoe</taxon>
    </lineage>
</organism>
<protein>
    <submittedName>
        <fullName evidence="4">Uncharacterized protein</fullName>
    </submittedName>
</protein>
<dbReference type="OMA" id="AWITIDE"/>
<dbReference type="Pfam" id="PF02458">
    <property type="entry name" value="Transferase"/>
    <property type="match status" value="1"/>
</dbReference>
<dbReference type="InterPro" id="IPR023213">
    <property type="entry name" value="CAT-like_dom_sf"/>
</dbReference>
<proteinExistence type="inferred from homology"/>
<dbReference type="EnsemblPlants" id="Kaladp0071s0131.1.v1.1">
    <property type="protein sequence ID" value="Kaladp0071s0131.1.v1.1"/>
    <property type="gene ID" value="Kaladp0071s0131.v1.1"/>
</dbReference>
<comment type="similarity">
    <text evidence="1">Belongs to the plant acyltransferase family.</text>
</comment>
<dbReference type="AlphaFoldDB" id="A0A7N0UK53"/>
<dbReference type="Proteomes" id="UP000594263">
    <property type="component" value="Unplaced"/>
</dbReference>
<evidence type="ECO:0000256" key="1">
    <source>
        <dbReference type="ARBA" id="ARBA00009861"/>
    </source>
</evidence>